<feature type="region of interest" description="Disordered" evidence="1">
    <location>
        <begin position="27"/>
        <end position="50"/>
    </location>
</feature>
<gene>
    <name evidence="2" type="ORF">OnM2_007001</name>
</gene>
<accession>A0A420I6X9</accession>
<dbReference type="Proteomes" id="UP000286134">
    <property type="component" value="Unassembled WGS sequence"/>
</dbReference>
<evidence type="ECO:0000313" key="2">
    <source>
        <dbReference type="EMBL" id="RKF65467.1"/>
    </source>
</evidence>
<organism evidence="2 3">
    <name type="scientific">Erysiphe neolycopersici</name>
    <dbReference type="NCBI Taxonomy" id="212602"/>
    <lineage>
        <taxon>Eukaryota</taxon>
        <taxon>Fungi</taxon>
        <taxon>Dikarya</taxon>
        <taxon>Ascomycota</taxon>
        <taxon>Pezizomycotina</taxon>
        <taxon>Leotiomycetes</taxon>
        <taxon>Erysiphales</taxon>
        <taxon>Erysiphaceae</taxon>
        <taxon>Erysiphe</taxon>
    </lineage>
</organism>
<feature type="compositionally biased region" description="Low complexity" evidence="1">
    <location>
        <begin position="30"/>
        <end position="46"/>
    </location>
</feature>
<reference evidence="2 3" key="1">
    <citation type="journal article" date="2018" name="BMC Genomics">
        <title>Comparative genome analyses reveal sequence features reflecting distinct modes of host-adaptation between dicot and monocot powdery mildew.</title>
        <authorList>
            <person name="Wu Y."/>
            <person name="Ma X."/>
            <person name="Pan Z."/>
            <person name="Kale S.D."/>
            <person name="Song Y."/>
            <person name="King H."/>
            <person name="Zhang Q."/>
            <person name="Presley C."/>
            <person name="Deng X."/>
            <person name="Wei C.I."/>
            <person name="Xiao S."/>
        </authorList>
    </citation>
    <scope>NUCLEOTIDE SEQUENCE [LARGE SCALE GENOMIC DNA]</scope>
    <source>
        <strain evidence="2">UMSG2</strain>
    </source>
</reference>
<evidence type="ECO:0000256" key="1">
    <source>
        <dbReference type="SAM" id="MobiDB-lite"/>
    </source>
</evidence>
<evidence type="ECO:0000313" key="3">
    <source>
        <dbReference type="Proteomes" id="UP000286134"/>
    </source>
</evidence>
<dbReference type="STRING" id="212602.A0A420I6X9"/>
<dbReference type="OrthoDB" id="5404651at2759"/>
<dbReference type="AlphaFoldDB" id="A0A420I6X9"/>
<dbReference type="EMBL" id="MCFK01000762">
    <property type="protein sequence ID" value="RKF65467.1"/>
    <property type="molecule type" value="Genomic_DNA"/>
</dbReference>
<proteinExistence type="predicted"/>
<protein>
    <submittedName>
        <fullName evidence="2">Putative fad-dependent oxidoreductase-like enzyme</fullName>
    </submittedName>
</protein>
<name>A0A420I6X9_9PEZI</name>
<keyword evidence="3" id="KW-1185">Reference proteome</keyword>
<feature type="region of interest" description="Disordered" evidence="1">
    <location>
        <begin position="67"/>
        <end position="91"/>
    </location>
</feature>
<sequence length="489" mass="55068">MIDTDDKRKNLLLCLMMNIQSSSSLTLAGPQPLGHSQLSSQSSKPSCPGPSSPIMYSANLALTPNTFSITPPPSSCQHATQSTEPTSLASSPSLVVDMKINPVESSAMSARPTPDLIQTATKAQLQEMLKIALNENLKLEAASCEARMSAAHHKLHYNLLSIESQEALNRMEVENYMIRREVSIFRQNPQDLAQIEYRKMLKGYCEYLKEENIALRYRLKKAKRLVKYQDIKLASAHQGIDLLQERIQQNRRHINDMRRPGGPLFHVSTIVGRAETPKECLANFHHNLTQNASQFLQNTSEVTSEDREKLDALLLAGSLLNQKNNNISSHRPTSAKQLHDRDLQASCHLNSSDSFQNSNVLLSPIQLSLETEKNLQCHSRTLSQLHELRRKSRDSTISVSDIEELTSFYTNENKVSESDLGISEIDSSCSRNEENSSIEQEKLCKSEYEFNHTQSDIAVTKRRRDEKLPNCNIGSKKARYNEEFGLTNS</sequence>
<comment type="caution">
    <text evidence="2">The sequence shown here is derived from an EMBL/GenBank/DDBJ whole genome shotgun (WGS) entry which is preliminary data.</text>
</comment>